<reference evidence="1 2" key="1">
    <citation type="journal article" date="2020" name="ISME J.">
        <title>Comparative genomics reveals insights into cyanobacterial evolution and habitat adaptation.</title>
        <authorList>
            <person name="Chen M.Y."/>
            <person name="Teng W.K."/>
            <person name="Zhao L."/>
            <person name="Hu C.X."/>
            <person name="Zhou Y.K."/>
            <person name="Han B.P."/>
            <person name="Song L.R."/>
            <person name="Shu W.S."/>
        </authorList>
    </citation>
    <scope>NUCLEOTIDE SEQUENCE [LARGE SCALE GENOMIC DNA]</scope>
    <source>
        <strain evidence="1 2">FACHB-252</strain>
    </source>
</reference>
<name>A0ABR8HI67_NOSPU</name>
<dbReference type="RefSeq" id="WP_190952223.1">
    <property type="nucleotide sequence ID" value="NZ_JACJTC010000027.1"/>
</dbReference>
<organism evidence="1 2">
    <name type="scientific">Nostoc punctiforme FACHB-252</name>
    <dbReference type="NCBI Taxonomy" id="1357509"/>
    <lineage>
        <taxon>Bacteria</taxon>
        <taxon>Bacillati</taxon>
        <taxon>Cyanobacteriota</taxon>
        <taxon>Cyanophyceae</taxon>
        <taxon>Nostocales</taxon>
        <taxon>Nostocaceae</taxon>
        <taxon>Nostoc</taxon>
    </lineage>
</organism>
<evidence type="ECO:0000313" key="2">
    <source>
        <dbReference type="Proteomes" id="UP000606396"/>
    </source>
</evidence>
<protein>
    <submittedName>
        <fullName evidence="1">Uncharacterized protein</fullName>
    </submittedName>
</protein>
<keyword evidence="2" id="KW-1185">Reference proteome</keyword>
<dbReference type="Proteomes" id="UP000606396">
    <property type="component" value="Unassembled WGS sequence"/>
</dbReference>
<proteinExistence type="predicted"/>
<gene>
    <name evidence="1" type="ORF">H6G94_30540</name>
</gene>
<sequence>MSASIFENIASGALVTIDEVREAGAHTFRCVAPVAAVLLTKKEYKSLNCKGTLASL</sequence>
<dbReference type="EMBL" id="JACJTC010000027">
    <property type="protein sequence ID" value="MBD2615543.1"/>
    <property type="molecule type" value="Genomic_DNA"/>
</dbReference>
<comment type="caution">
    <text evidence="1">The sequence shown here is derived from an EMBL/GenBank/DDBJ whole genome shotgun (WGS) entry which is preliminary data.</text>
</comment>
<evidence type="ECO:0000313" key="1">
    <source>
        <dbReference type="EMBL" id="MBD2615543.1"/>
    </source>
</evidence>
<accession>A0ABR8HI67</accession>